<evidence type="ECO:0000313" key="1">
    <source>
        <dbReference type="EMBL" id="RLN07342.1"/>
    </source>
</evidence>
<evidence type="ECO:0000313" key="2">
    <source>
        <dbReference type="Proteomes" id="UP000275267"/>
    </source>
</evidence>
<accession>A0A3L6RNI9</accession>
<dbReference type="STRING" id="4540.A0A3L6RNI9"/>
<keyword evidence="2" id="KW-1185">Reference proteome</keyword>
<organism evidence="1 2">
    <name type="scientific">Panicum miliaceum</name>
    <name type="common">Proso millet</name>
    <name type="synonym">Broomcorn millet</name>
    <dbReference type="NCBI Taxonomy" id="4540"/>
    <lineage>
        <taxon>Eukaryota</taxon>
        <taxon>Viridiplantae</taxon>
        <taxon>Streptophyta</taxon>
        <taxon>Embryophyta</taxon>
        <taxon>Tracheophyta</taxon>
        <taxon>Spermatophyta</taxon>
        <taxon>Magnoliopsida</taxon>
        <taxon>Liliopsida</taxon>
        <taxon>Poales</taxon>
        <taxon>Poaceae</taxon>
        <taxon>PACMAD clade</taxon>
        <taxon>Panicoideae</taxon>
        <taxon>Panicodae</taxon>
        <taxon>Paniceae</taxon>
        <taxon>Panicinae</taxon>
        <taxon>Panicum</taxon>
        <taxon>Panicum sect. Panicum</taxon>
    </lineage>
</organism>
<reference evidence="2" key="1">
    <citation type="journal article" date="2019" name="Nat. Commun.">
        <title>The genome of broomcorn millet.</title>
        <authorList>
            <person name="Zou C."/>
            <person name="Miki D."/>
            <person name="Li D."/>
            <person name="Tang Q."/>
            <person name="Xiao L."/>
            <person name="Rajput S."/>
            <person name="Deng P."/>
            <person name="Jia W."/>
            <person name="Huang R."/>
            <person name="Zhang M."/>
            <person name="Sun Y."/>
            <person name="Hu J."/>
            <person name="Fu X."/>
            <person name="Schnable P.S."/>
            <person name="Li F."/>
            <person name="Zhang H."/>
            <person name="Feng B."/>
            <person name="Zhu X."/>
            <person name="Liu R."/>
            <person name="Schnable J.C."/>
            <person name="Zhu J.-K."/>
            <person name="Zhang H."/>
        </authorList>
    </citation>
    <scope>NUCLEOTIDE SEQUENCE [LARGE SCALE GENOMIC DNA]</scope>
</reference>
<protein>
    <submittedName>
        <fullName evidence="1">Uncharacterized protein</fullName>
    </submittedName>
</protein>
<comment type="caution">
    <text evidence="1">The sequence shown here is derived from an EMBL/GenBank/DDBJ whole genome shotgun (WGS) entry which is preliminary data.</text>
</comment>
<gene>
    <name evidence="1" type="ORF">C2845_PM11G12150</name>
</gene>
<dbReference type="Proteomes" id="UP000275267">
    <property type="component" value="Unassembled WGS sequence"/>
</dbReference>
<name>A0A3L6RNI9_PANMI</name>
<dbReference type="EMBL" id="PQIB02000007">
    <property type="protein sequence ID" value="RLN07342.1"/>
    <property type="molecule type" value="Genomic_DNA"/>
</dbReference>
<proteinExistence type="predicted"/>
<dbReference type="AlphaFoldDB" id="A0A3L6RNI9"/>
<sequence>MEDDELTPFSIIKPSPQWAEFLLQSQAQLHRRHRPPEFENPGAAGVRAARRLGPETVSVSQLGRGAASAEAESEDEDRMVVLVVATTSDPASIGPAAAFLAMPGWSPGPPIAVINSPIPFHLTGLLSMFRSKFYRLLNVGDAKEGIQQAGVTRHIAAL</sequence>